<evidence type="ECO:0000313" key="2">
    <source>
        <dbReference type="Proteomes" id="UP000181942"/>
    </source>
</evidence>
<gene>
    <name evidence="1" type="ORF">SAMN02787118_104183</name>
</gene>
<protein>
    <submittedName>
        <fullName evidence="1">Uncharacterized protein</fullName>
    </submittedName>
</protein>
<organism evidence="1 2">
    <name type="scientific">Streptomyces mirabilis</name>
    <dbReference type="NCBI Taxonomy" id="68239"/>
    <lineage>
        <taxon>Bacteria</taxon>
        <taxon>Bacillati</taxon>
        <taxon>Actinomycetota</taxon>
        <taxon>Actinomycetes</taxon>
        <taxon>Kitasatosporales</taxon>
        <taxon>Streptomycetaceae</taxon>
        <taxon>Streptomyces</taxon>
    </lineage>
</organism>
<dbReference type="Proteomes" id="UP000181942">
    <property type="component" value="Unassembled WGS sequence"/>
</dbReference>
<dbReference type="AlphaFoldDB" id="A0A1I2GGK0"/>
<evidence type="ECO:0000313" key="1">
    <source>
        <dbReference type="EMBL" id="SFF16323.1"/>
    </source>
</evidence>
<sequence length="57" mass="5736">MWCGHVDHANPLASPAPGVGRTAAQLSTLLAGIAAGMRRGAVPGPLQVLPCEVFNSA</sequence>
<dbReference type="EMBL" id="FONR01000004">
    <property type="protein sequence ID" value="SFF16323.1"/>
    <property type="molecule type" value="Genomic_DNA"/>
</dbReference>
<proteinExistence type="predicted"/>
<accession>A0A1I2GGK0</accession>
<reference evidence="1 2" key="1">
    <citation type="submission" date="2016-10" db="EMBL/GenBank/DDBJ databases">
        <authorList>
            <person name="de Groot N.N."/>
        </authorList>
    </citation>
    <scope>NUCLEOTIDE SEQUENCE [LARGE SCALE GENOMIC DNA]</scope>
    <source>
        <strain evidence="1 2">OK461</strain>
    </source>
</reference>
<name>A0A1I2GGK0_9ACTN</name>